<dbReference type="InterPro" id="IPR036390">
    <property type="entry name" value="WH_DNA-bd_sf"/>
</dbReference>
<dbReference type="GO" id="GO:0003677">
    <property type="term" value="F:DNA binding"/>
    <property type="evidence" value="ECO:0007669"/>
    <property type="project" value="UniProtKB-KW"/>
</dbReference>
<evidence type="ECO:0000256" key="2">
    <source>
        <dbReference type="ARBA" id="ARBA00023125"/>
    </source>
</evidence>
<comment type="caution">
    <text evidence="7">The sequence shown here is derived from an EMBL/GenBank/DDBJ whole genome shotgun (WGS) entry which is preliminary data.</text>
</comment>
<protein>
    <submittedName>
        <fullName evidence="7">cAMP-binding protein</fullName>
    </submittedName>
</protein>
<dbReference type="GO" id="GO:0006355">
    <property type="term" value="P:regulation of DNA-templated transcription"/>
    <property type="evidence" value="ECO:0007669"/>
    <property type="project" value="InterPro"/>
</dbReference>
<dbReference type="SUPFAM" id="SSF51206">
    <property type="entry name" value="cAMP-binding domain-like"/>
    <property type="match status" value="1"/>
</dbReference>
<dbReference type="SMART" id="SM00100">
    <property type="entry name" value="cNMP"/>
    <property type="match status" value="1"/>
</dbReference>
<dbReference type="EMBL" id="JJRY01000019">
    <property type="protein sequence ID" value="KEF36985.1"/>
    <property type="molecule type" value="Genomic_DNA"/>
</dbReference>
<reference evidence="7 8" key="1">
    <citation type="submission" date="2014-04" db="EMBL/GenBank/DDBJ databases">
        <title>Draft genome sequence of Bacillus azotoformans MEV2011, a (co-) denitrifying strain unable to grow in the presence of oxygen.</title>
        <authorList>
            <person name="Nielsen M."/>
            <person name="Schreiber L."/>
            <person name="Finster K."/>
            <person name="Schramm A."/>
        </authorList>
    </citation>
    <scope>NUCLEOTIDE SEQUENCE [LARGE SCALE GENOMIC DNA]</scope>
    <source>
        <strain evidence="7 8">MEV2011</strain>
    </source>
</reference>
<dbReference type="RefSeq" id="WP_051678290.1">
    <property type="nucleotide sequence ID" value="NZ_JJRY01000019.1"/>
</dbReference>
<feature type="domain" description="HTH crp-type" evidence="6">
    <location>
        <begin position="142"/>
        <end position="208"/>
    </location>
</feature>
<dbReference type="Pfam" id="PF13545">
    <property type="entry name" value="HTH_Crp_2"/>
    <property type="match status" value="1"/>
</dbReference>
<dbReference type="SMART" id="SM00419">
    <property type="entry name" value="HTH_CRP"/>
    <property type="match status" value="1"/>
</dbReference>
<evidence type="ECO:0000313" key="8">
    <source>
        <dbReference type="Proteomes" id="UP000027936"/>
    </source>
</evidence>
<name>A0A072NUQ7_SCHAZ</name>
<dbReference type="Pfam" id="PF00027">
    <property type="entry name" value="cNMP_binding"/>
    <property type="match status" value="1"/>
</dbReference>
<evidence type="ECO:0000259" key="6">
    <source>
        <dbReference type="PROSITE" id="PS51063"/>
    </source>
</evidence>
<sequence>MIFNPSKNNSIDHQQKHFMETYIKHADRKFIRKKTILFKQGELGQGFYFIQDGLVKITTTDFKKNTRILDIASSGTLIGEQILNGMPYFSTATIIKDSILYYFPIGIYNKLIQEHPEIKSLIANAIIEKVKLLLSVINAKSISIEGQIAYCLLKLMDIFKNIEINLTQQELSDYTGLTRITIYKVLKKWEEEGLVQIKNRKIYILKPNILNDYYGPN</sequence>
<dbReference type="PROSITE" id="PS51063">
    <property type="entry name" value="HTH_CRP_2"/>
    <property type="match status" value="1"/>
</dbReference>
<dbReference type="AlphaFoldDB" id="A0A072NUQ7"/>
<dbReference type="PRINTS" id="PR00034">
    <property type="entry name" value="HTHCRP"/>
</dbReference>
<gene>
    <name evidence="7" type="ORF">M670_03739</name>
</gene>
<accession>A0A072NUQ7</accession>
<dbReference type="InterPro" id="IPR018490">
    <property type="entry name" value="cNMP-bd_dom_sf"/>
</dbReference>
<dbReference type="Gene3D" id="1.10.10.10">
    <property type="entry name" value="Winged helix-like DNA-binding domain superfamily/Winged helix DNA-binding domain"/>
    <property type="match status" value="1"/>
</dbReference>
<evidence type="ECO:0000313" key="7">
    <source>
        <dbReference type="EMBL" id="KEF36985.1"/>
    </source>
</evidence>
<keyword evidence="4" id="KW-0804">Transcription</keyword>
<dbReference type="PATRIC" id="fig|1348973.3.peg.3619"/>
<dbReference type="PROSITE" id="PS50042">
    <property type="entry name" value="CNMP_BINDING_3"/>
    <property type="match status" value="1"/>
</dbReference>
<feature type="domain" description="Cyclic nucleotide-binding" evidence="5">
    <location>
        <begin position="28"/>
        <end position="83"/>
    </location>
</feature>
<keyword evidence="1" id="KW-0805">Transcription regulation</keyword>
<evidence type="ECO:0000256" key="3">
    <source>
        <dbReference type="ARBA" id="ARBA00023159"/>
    </source>
</evidence>
<dbReference type="SUPFAM" id="SSF46785">
    <property type="entry name" value="Winged helix' DNA-binding domain"/>
    <property type="match status" value="1"/>
</dbReference>
<organism evidence="7 8">
    <name type="scientific">Schinkia azotoformans MEV2011</name>
    <dbReference type="NCBI Taxonomy" id="1348973"/>
    <lineage>
        <taxon>Bacteria</taxon>
        <taxon>Bacillati</taxon>
        <taxon>Bacillota</taxon>
        <taxon>Bacilli</taxon>
        <taxon>Bacillales</taxon>
        <taxon>Bacillaceae</taxon>
        <taxon>Calidifontibacillus/Schinkia group</taxon>
        <taxon>Schinkia</taxon>
    </lineage>
</organism>
<evidence type="ECO:0000256" key="4">
    <source>
        <dbReference type="ARBA" id="ARBA00023163"/>
    </source>
</evidence>
<dbReference type="Proteomes" id="UP000027936">
    <property type="component" value="Unassembled WGS sequence"/>
</dbReference>
<dbReference type="InterPro" id="IPR000595">
    <property type="entry name" value="cNMP-bd_dom"/>
</dbReference>
<evidence type="ECO:0000259" key="5">
    <source>
        <dbReference type="PROSITE" id="PS50042"/>
    </source>
</evidence>
<dbReference type="InterPro" id="IPR036388">
    <property type="entry name" value="WH-like_DNA-bd_sf"/>
</dbReference>
<dbReference type="InterPro" id="IPR014710">
    <property type="entry name" value="RmlC-like_jellyroll"/>
</dbReference>
<dbReference type="InterPro" id="IPR012318">
    <property type="entry name" value="HTH_CRP"/>
</dbReference>
<keyword evidence="3" id="KW-0010">Activator</keyword>
<evidence type="ECO:0000256" key="1">
    <source>
        <dbReference type="ARBA" id="ARBA00023015"/>
    </source>
</evidence>
<dbReference type="CDD" id="cd00038">
    <property type="entry name" value="CAP_ED"/>
    <property type="match status" value="1"/>
</dbReference>
<keyword evidence="2" id="KW-0238">DNA-binding</keyword>
<dbReference type="Gene3D" id="2.60.120.10">
    <property type="entry name" value="Jelly Rolls"/>
    <property type="match status" value="1"/>
</dbReference>
<proteinExistence type="predicted"/>